<dbReference type="InterPro" id="IPR023614">
    <property type="entry name" value="Porin_dom_sf"/>
</dbReference>
<dbReference type="InterPro" id="IPR001702">
    <property type="entry name" value="Porin_Gram-ve"/>
</dbReference>
<feature type="signal peptide" evidence="11">
    <location>
        <begin position="1"/>
        <end position="28"/>
    </location>
</feature>
<sequence length="361" mass="38435">MKSNHATRLVRKTLAATVCTSASFAAHAQSSVTLYGILDSGVEYVTHAAKQGSGNVLRLNTGNRINSRWGFTGKEDLGAGLRSIFTLESGFATNSGTLQQGGRLFGRQAFVGLESDKFGAVMTGRQMTPMYRFFLALDPLNYSSYGLSAQDAQFVGRADNALEYLGHAGPFEFNALYSFGYDSTIANGAQVPGEFRVGKQFDIGARYRQGPFNLTFAYEQRQGTTGASSGDSERRYLAGGSWAIGNATLYAGYELLLNDVAATIAASPPQTMAFGGVRYKITPAFQVSAASYYHAFRTVSAHAVSSGVNADYLLSKRTTLYTDITYVINSAKSALSATGSTTVVATGANQLAVVVGIVHAF</sequence>
<dbReference type="Gene3D" id="2.40.160.10">
    <property type="entry name" value="Porin"/>
    <property type="match status" value="1"/>
</dbReference>
<proteinExistence type="predicted"/>
<dbReference type="PRINTS" id="PR00184">
    <property type="entry name" value="NEISSPPORIN"/>
</dbReference>
<evidence type="ECO:0000256" key="7">
    <source>
        <dbReference type="ARBA" id="ARBA00023065"/>
    </source>
</evidence>
<evidence type="ECO:0000256" key="4">
    <source>
        <dbReference type="ARBA" id="ARBA00022452"/>
    </source>
</evidence>
<keyword evidence="5" id="KW-0812">Transmembrane</keyword>
<dbReference type="InterPro" id="IPR033900">
    <property type="entry name" value="Gram_neg_porin_domain"/>
</dbReference>
<dbReference type="InterPro" id="IPR002299">
    <property type="entry name" value="Porin_Neis"/>
</dbReference>
<evidence type="ECO:0000256" key="8">
    <source>
        <dbReference type="ARBA" id="ARBA00023114"/>
    </source>
</evidence>
<evidence type="ECO:0000256" key="1">
    <source>
        <dbReference type="ARBA" id="ARBA00004571"/>
    </source>
</evidence>
<dbReference type="CDD" id="cd00342">
    <property type="entry name" value="gram_neg_porins"/>
    <property type="match status" value="1"/>
</dbReference>
<dbReference type="PRINTS" id="PR00182">
    <property type="entry name" value="ECOLNEIPORIN"/>
</dbReference>
<dbReference type="PANTHER" id="PTHR34501">
    <property type="entry name" value="PROTEIN YDDL-RELATED"/>
    <property type="match status" value="1"/>
</dbReference>
<evidence type="ECO:0000256" key="5">
    <source>
        <dbReference type="ARBA" id="ARBA00022692"/>
    </source>
</evidence>
<gene>
    <name evidence="13" type="ORF">CBA19CS42_20465</name>
</gene>
<comment type="caution">
    <text evidence="13">The sequence shown here is derived from an EMBL/GenBank/DDBJ whole genome shotgun (WGS) entry which is preliminary data.</text>
</comment>
<dbReference type="Pfam" id="PF13609">
    <property type="entry name" value="Porin_4"/>
    <property type="match status" value="1"/>
</dbReference>
<evidence type="ECO:0000256" key="3">
    <source>
        <dbReference type="ARBA" id="ARBA00022448"/>
    </source>
</evidence>
<evidence type="ECO:0000256" key="11">
    <source>
        <dbReference type="SAM" id="SignalP"/>
    </source>
</evidence>
<keyword evidence="6 11" id="KW-0732">Signal</keyword>
<feature type="chain" id="PRO_5041384949" evidence="11">
    <location>
        <begin position="29"/>
        <end position="361"/>
    </location>
</feature>
<keyword evidence="8" id="KW-0626">Porin</keyword>
<dbReference type="AlphaFoldDB" id="A0AA37IBK3"/>
<keyword evidence="10" id="KW-0998">Cell outer membrane</keyword>
<keyword evidence="4" id="KW-1134">Transmembrane beta strand</keyword>
<dbReference type="GO" id="GO:0046930">
    <property type="term" value="C:pore complex"/>
    <property type="evidence" value="ECO:0007669"/>
    <property type="project" value="UniProtKB-KW"/>
</dbReference>
<evidence type="ECO:0000256" key="10">
    <source>
        <dbReference type="ARBA" id="ARBA00023237"/>
    </source>
</evidence>
<dbReference type="InterPro" id="IPR050298">
    <property type="entry name" value="Gram-neg_bact_OMP"/>
</dbReference>
<reference evidence="13" key="1">
    <citation type="submission" date="2022-09" db="EMBL/GenBank/DDBJ databases">
        <title>Isolation and characterization of 3-chlorobenzoate degrading bacteria from soils in Shizuoka.</title>
        <authorList>
            <person name="Ifat A."/>
            <person name="Ogawa N."/>
            <person name="Kimbara K."/>
            <person name="Moriuchi R."/>
            <person name="Dohra H."/>
            <person name="Shintani M."/>
        </authorList>
    </citation>
    <scope>NUCLEOTIDE SEQUENCE</scope>
    <source>
        <strain evidence="13">19CS4-2</strain>
    </source>
</reference>
<evidence type="ECO:0000256" key="2">
    <source>
        <dbReference type="ARBA" id="ARBA00011233"/>
    </source>
</evidence>
<dbReference type="Proteomes" id="UP001055111">
    <property type="component" value="Unassembled WGS sequence"/>
</dbReference>
<keyword evidence="7" id="KW-0406">Ion transport</keyword>
<keyword evidence="9" id="KW-0472">Membrane</keyword>
<dbReference type="PANTHER" id="PTHR34501:SF9">
    <property type="entry name" value="MAJOR OUTER MEMBRANE PROTEIN P.IA"/>
    <property type="match status" value="1"/>
</dbReference>
<dbReference type="EMBL" id="BPUS01000008">
    <property type="protein sequence ID" value="GJH26931.1"/>
    <property type="molecule type" value="Genomic_DNA"/>
</dbReference>
<evidence type="ECO:0000256" key="6">
    <source>
        <dbReference type="ARBA" id="ARBA00022729"/>
    </source>
</evidence>
<dbReference type="GO" id="GO:0009279">
    <property type="term" value="C:cell outer membrane"/>
    <property type="evidence" value="ECO:0007669"/>
    <property type="project" value="UniProtKB-SubCell"/>
</dbReference>
<evidence type="ECO:0000313" key="14">
    <source>
        <dbReference type="Proteomes" id="UP001055111"/>
    </source>
</evidence>
<dbReference type="GO" id="GO:0034220">
    <property type="term" value="P:monoatomic ion transmembrane transport"/>
    <property type="evidence" value="ECO:0007669"/>
    <property type="project" value="InterPro"/>
</dbReference>
<dbReference type="SUPFAM" id="SSF56935">
    <property type="entry name" value="Porins"/>
    <property type="match status" value="1"/>
</dbReference>
<accession>A0AA37IBK3</accession>
<dbReference type="RefSeq" id="WP_238213565.1">
    <property type="nucleotide sequence ID" value="NZ_BPUS01000008.1"/>
</dbReference>
<comment type="subunit">
    <text evidence="2">Homotrimer.</text>
</comment>
<evidence type="ECO:0000256" key="9">
    <source>
        <dbReference type="ARBA" id="ARBA00023136"/>
    </source>
</evidence>
<organism evidence="13 14">
    <name type="scientific">Caballeronia novacaledonica</name>
    <dbReference type="NCBI Taxonomy" id="1544861"/>
    <lineage>
        <taxon>Bacteria</taxon>
        <taxon>Pseudomonadati</taxon>
        <taxon>Pseudomonadota</taxon>
        <taxon>Betaproteobacteria</taxon>
        <taxon>Burkholderiales</taxon>
        <taxon>Burkholderiaceae</taxon>
        <taxon>Caballeronia</taxon>
    </lineage>
</organism>
<comment type="subcellular location">
    <subcellularLocation>
        <location evidence="1">Cell outer membrane</location>
        <topology evidence="1">Multi-pass membrane protein</topology>
    </subcellularLocation>
</comment>
<dbReference type="GO" id="GO:0015288">
    <property type="term" value="F:porin activity"/>
    <property type="evidence" value="ECO:0007669"/>
    <property type="project" value="UniProtKB-KW"/>
</dbReference>
<feature type="domain" description="Porin" evidence="12">
    <location>
        <begin position="15"/>
        <end position="330"/>
    </location>
</feature>
<evidence type="ECO:0000313" key="13">
    <source>
        <dbReference type="EMBL" id="GJH26931.1"/>
    </source>
</evidence>
<keyword evidence="3" id="KW-0813">Transport</keyword>
<evidence type="ECO:0000259" key="12">
    <source>
        <dbReference type="Pfam" id="PF13609"/>
    </source>
</evidence>
<name>A0AA37IBK3_9BURK</name>
<protein>
    <submittedName>
        <fullName evidence="13">Porin</fullName>
    </submittedName>
</protein>